<dbReference type="GO" id="GO:0045134">
    <property type="term" value="F:UDP phosphatase activity"/>
    <property type="evidence" value="ECO:0007669"/>
    <property type="project" value="TreeGrafter"/>
</dbReference>
<evidence type="ECO:0000313" key="6">
    <source>
        <dbReference type="EMBL" id="RTG80660.1"/>
    </source>
</evidence>
<dbReference type="AlphaFoldDB" id="A0A430PYY2"/>
<evidence type="ECO:0000313" key="7">
    <source>
        <dbReference type="Proteomes" id="UP000290809"/>
    </source>
</evidence>
<dbReference type="InterPro" id="IPR000407">
    <property type="entry name" value="GDA1_CD39_NTPase"/>
</dbReference>
<dbReference type="PANTHER" id="PTHR11782">
    <property type="entry name" value="ADENOSINE/GUANOSINE DIPHOSPHATASE"/>
    <property type="match status" value="1"/>
</dbReference>
<keyword evidence="5" id="KW-0732">Signal</keyword>
<feature type="chain" id="PRO_5019239876" evidence="5">
    <location>
        <begin position="28"/>
        <end position="342"/>
    </location>
</feature>
<evidence type="ECO:0000256" key="2">
    <source>
        <dbReference type="ARBA" id="ARBA00022801"/>
    </source>
</evidence>
<dbReference type="GO" id="GO:0004382">
    <property type="term" value="F:GDP phosphatase activity"/>
    <property type="evidence" value="ECO:0007669"/>
    <property type="project" value="TreeGrafter"/>
</dbReference>
<dbReference type="PANTHER" id="PTHR11782:SF121">
    <property type="entry name" value="NUCLEOSIDE-DIPHOSPHATASE MIG-23"/>
    <property type="match status" value="1"/>
</dbReference>
<dbReference type="GO" id="GO:0016020">
    <property type="term" value="C:membrane"/>
    <property type="evidence" value="ECO:0007669"/>
    <property type="project" value="TreeGrafter"/>
</dbReference>
<dbReference type="Gene3D" id="3.30.420.540">
    <property type="match status" value="1"/>
</dbReference>
<keyword evidence="4" id="KW-0547">Nucleotide-binding</keyword>
<organism evidence="6 7">
    <name type="scientific">Schistosoma bovis</name>
    <name type="common">Blood fluke</name>
    <dbReference type="NCBI Taxonomy" id="6184"/>
    <lineage>
        <taxon>Eukaryota</taxon>
        <taxon>Metazoa</taxon>
        <taxon>Spiralia</taxon>
        <taxon>Lophotrochozoa</taxon>
        <taxon>Platyhelminthes</taxon>
        <taxon>Trematoda</taxon>
        <taxon>Digenea</taxon>
        <taxon>Strigeidida</taxon>
        <taxon>Schistosomatoidea</taxon>
        <taxon>Schistosomatidae</taxon>
        <taxon>Schistosoma</taxon>
    </lineage>
</organism>
<accession>A0A430PYY2</accession>
<protein>
    <submittedName>
        <fullName evidence="6">Ectonucleoside triphosphate diphosphohydrolase 4</fullName>
    </submittedName>
</protein>
<dbReference type="Pfam" id="PF01150">
    <property type="entry name" value="GDA1_CD39"/>
    <property type="match status" value="1"/>
</dbReference>
<dbReference type="Proteomes" id="UP000290809">
    <property type="component" value="Unassembled WGS sequence"/>
</dbReference>
<gene>
    <name evidence="6" type="ORF">DC041_0007126</name>
</gene>
<dbReference type="Gene3D" id="3.30.420.40">
    <property type="match status" value="1"/>
</dbReference>
<comment type="caution">
    <text evidence="6">The sequence shown here is derived from an EMBL/GenBank/DDBJ whole genome shotgun (WGS) entry which is preliminary data.</text>
</comment>
<reference evidence="6 7" key="1">
    <citation type="journal article" date="2019" name="PLoS Pathog.">
        <title>Genome sequence of the bovine parasite Schistosoma bovis Tanzania.</title>
        <authorList>
            <person name="Oey H."/>
            <person name="Zakrzewski M."/>
            <person name="Gobert G."/>
            <person name="Gravermann K."/>
            <person name="Stoye J."/>
            <person name="Jones M."/>
            <person name="Mcmanus D."/>
            <person name="Krause L."/>
        </authorList>
    </citation>
    <scope>NUCLEOTIDE SEQUENCE [LARGE SCALE GENOMIC DNA]</scope>
    <source>
        <strain evidence="6 7">TAN1997</strain>
    </source>
</reference>
<keyword evidence="2 6" id="KW-0378">Hydrolase</keyword>
<evidence type="ECO:0000256" key="5">
    <source>
        <dbReference type="SAM" id="SignalP"/>
    </source>
</evidence>
<keyword evidence="4" id="KW-0067">ATP-binding</keyword>
<dbReference type="GO" id="GO:0005524">
    <property type="term" value="F:ATP binding"/>
    <property type="evidence" value="ECO:0007669"/>
    <property type="project" value="UniProtKB-KW"/>
</dbReference>
<evidence type="ECO:0000256" key="3">
    <source>
        <dbReference type="PIRSR" id="PIRSR600407-1"/>
    </source>
</evidence>
<dbReference type="EMBL" id="QMKO01003964">
    <property type="protein sequence ID" value="RTG80660.1"/>
    <property type="molecule type" value="Genomic_DNA"/>
</dbReference>
<dbReference type="GO" id="GO:0006256">
    <property type="term" value="P:UDP catabolic process"/>
    <property type="evidence" value="ECO:0007669"/>
    <property type="project" value="TreeGrafter"/>
</dbReference>
<keyword evidence="7" id="KW-1185">Reference proteome</keyword>
<feature type="binding site" evidence="4">
    <location>
        <begin position="204"/>
        <end position="208"/>
    </location>
    <ligand>
        <name>ATP</name>
        <dbReference type="ChEBI" id="CHEBI:30616"/>
    </ligand>
</feature>
<sequence>MSWHTLSTYLNIITVVFILLEMHTFEAAPVGQNYIIIVDAGSSGSRMFVYTWQTKAESLSGLEDVEILKDVSGNPVVKKKTPGLSSFANKLSDIPEYISALLSDAESHIPLSSQPSTPLFIMATAGMRLLTQTDQDAIWKRVRSHVKSTYKFQFKESHAYTISGVEEGLFGWISVNYLLGKFRLLPGDNGPVKQPTNGMLDMGGASMQIAYEVQSTDNLPSSLVSEFSLTRNWFSTNQRYKLYVKSYLGYGMNAFRRKCLLINALLESIFFIWLSDKFCYVKCYFEIKWLLHFRNLFHRYEQYLFEMFGMNNSSKQKASRIEVSCLIISVADRCIYFSAHYY</sequence>
<proteinExistence type="inferred from homology"/>
<dbReference type="STRING" id="6184.A0A430PYY2"/>
<dbReference type="GO" id="GO:0017111">
    <property type="term" value="F:ribonucleoside triphosphate phosphatase activity"/>
    <property type="evidence" value="ECO:0007669"/>
    <property type="project" value="TreeGrafter"/>
</dbReference>
<dbReference type="GO" id="GO:0046036">
    <property type="term" value="P:CTP metabolic process"/>
    <property type="evidence" value="ECO:0007669"/>
    <property type="project" value="TreeGrafter"/>
</dbReference>
<evidence type="ECO:0000256" key="1">
    <source>
        <dbReference type="ARBA" id="ARBA00009283"/>
    </source>
</evidence>
<dbReference type="GO" id="GO:0005794">
    <property type="term" value="C:Golgi apparatus"/>
    <property type="evidence" value="ECO:0007669"/>
    <property type="project" value="TreeGrafter"/>
</dbReference>
<evidence type="ECO:0000256" key="4">
    <source>
        <dbReference type="PIRSR" id="PIRSR600407-2"/>
    </source>
</evidence>
<feature type="signal peptide" evidence="5">
    <location>
        <begin position="1"/>
        <end position="27"/>
    </location>
</feature>
<comment type="similarity">
    <text evidence="1">Belongs to the GDA1/CD39 NTPase family.</text>
</comment>
<feature type="active site" description="Proton acceptor" evidence="3">
    <location>
        <position position="167"/>
    </location>
</feature>
<name>A0A430PYY2_SCHBO</name>